<dbReference type="CDD" id="cd01038">
    <property type="entry name" value="Endonuclease_DUF559"/>
    <property type="match status" value="1"/>
</dbReference>
<gene>
    <name evidence="3" type="ORF">SAMN05216360_114149</name>
</gene>
<dbReference type="STRING" id="582672.SAMN05216360_114149"/>
<dbReference type="GO" id="GO:0004519">
    <property type="term" value="F:endonuclease activity"/>
    <property type="evidence" value="ECO:0007669"/>
    <property type="project" value="UniProtKB-KW"/>
</dbReference>
<feature type="domain" description="DUF559" evidence="2">
    <location>
        <begin position="10"/>
        <end position="112"/>
    </location>
</feature>
<keyword evidence="3" id="KW-0540">Nuclease</keyword>
<dbReference type="OrthoDB" id="9798754at2"/>
<dbReference type="InterPro" id="IPR011335">
    <property type="entry name" value="Restrct_endonuc-II-like"/>
</dbReference>
<evidence type="ECO:0000259" key="2">
    <source>
        <dbReference type="Pfam" id="PF04480"/>
    </source>
</evidence>
<dbReference type="SUPFAM" id="SSF52980">
    <property type="entry name" value="Restriction endonuclease-like"/>
    <property type="match status" value="1"/>
</dbReference>
<dbReference type="InterPro" id="IPR007569">
    <property type="entry name" value="DUF559"/>
</dbReference>
<evidence type="ECO:0000313" key="3">
    <source>
        <dbReference type="EMBL" id="SDO08187.1"/>
    </source>
</evidence>
<feature type="compositionally biased region" description="Pro residues" evidence="1">
    <location>
        <begin position="147"/>
        <end position="156"/>
    </location>
</feature>
<dbReference type="InterPro" id="IPR047216">
    <property type="entry name" value="Endonuclease_DUF559_bact"/>
</dbReference>
<name>A0A1H0GMR6_9HYPH</name>
<reference evidence="4" key="1">
    <citation type="submission" date="2016-10" db="EMBL/GenBank/DDBJ databases">
        <authorList>
            <person name="Varghese N."/>
            <person name="Submissions S."/>
        </authorList>
    </citation>
    <scope>NUCLEOTIDE SEQUENCE [LARGE SCALE GENOMIC DNA]</scope>
    <source>
        <strain evidence="4">BL47</strain>
    </source>
</reference>
<dbReference type="PANTHER" id="PTHR38590:SF1">
    <property type="entry name" value="BLL0828 PROTEIN"/>
    <property type="match status" value="1"/>
</dbReference>
<dbReference type="Proteomes" id="UP000198704">
    <property type="component" value="Unassembled WGS sequence"/>
</dbReference>
<dbReference type="Gene3D" id="3.40.960.10">
    <property type="entry name" value="VSR Endonuclease"/>
    <property type="match status" value="1"/>
</dbReference>
<dbReference type="RefSeq" id="WP_091719732.1">
    <property type="nucleotide sequence ID" value="NZ_FNHS01000014.1"/>
</dbReference>
<organism evidence="3 4">
    <name type="scientific">Methylobacterium phyllostachyos</name>
    <dbReference type="NCBI Taxonomy" id="582672"/>
    <lineage>
        <taxon>Bacteria</taxon>
        <taxon>Pseudomonadati</taxon>
        <taxon>Pseudomonadota</taxon>
        <taxon>Alphaproteobacteria</taxon>
        <taxon>Hyphomicrobiales</taxon>
        <taxon>Methylobacteriaceae</taxon>
        <taxon>Methylobacterium</taxon>
    </lineage>
</organism>
<evidence type="ECO:0000256" key="1">
    <source>
        <dbReference type="SAM" id="MobiDB-lite"/>
    </source>
</evidence>
<keyword evidence="4" id="KW-1185">Reference proteome</keyword>
<keyword evidence="3" id="KW-0255">Endonuclease</keyword>
<dbReference type="Pfam" id="PF04480">
    <property type="entry name" value="DUF559"/>
    <property type="match status" value="1"/>
</dbReference>
<sequence>MREADTERSRFRRGLRESQTEAERRLWYRVRDRRLAGFKFVRQESIGRYVADFCCREGRLIIELDGGQHAESEHDRVRDAWLAVQGYRILRFWNAEVADNIVGVMDTILAVLPPSPRTRGEGRDDPVVGAASPKGEGEGAAPVEAYPEPPPHPRLPPRSGDDKVAGALSPQAGRGEKHL</sequence>
<protein>
    <submittedName>
        <fullName evidence="3">Very-short-patch-repair endonuclease</fullName>
    </submittedName>
</protein>
<keyword evidence="3" id="KW-0378">Hydrolase</keyword>
<feature type="region of interest" description="Disordered" evidence="1">
    <location>
        <begin position="113"/>
        <end position="179"/>
    </location>
</feature>
<accession>A0A1H0GMR6</accession>
<dbReference type="AlphaFoldDB" id="A0A1H0GMR6"/>
<dbReference type="PANTHER" id="PTHR38590">
    <property type="entry name" value="BLL0828 PROTEIN"/>
    <property type="match status" value="1"/>
</dbReference>
<dbReference type="EMBL" id="FNHS01000014">
    <property type="protein sequence ID" value="SDO08187.1"/>
    <property type="molecule type" value="Genomic_DNA"/>
</dbReference>
<proteinExistence type="predicted"/>
<evidence type="ECO:0000313" key="4">
    <source>
        <dbReference type="Proteomes" id="UP000198704"/>
    </source>
</evidence>